<reference evidence="1 2" key="1">
    <citation type="submission" date="2022-01" db="EMBL/GenBank/DDBJ databases">
        <authorList>
            <person name="Xiong W."/>
            <person name="Schranz E."/>
        </authorList>
    </citation>
    <scope>NUCLEOTIDE SEQUENCE [LARGE SCALE GENOMIC DNA]</scope>
</reference>
<accession>A0AAU9PR65</accession>
<dbReference type="AlphaFoldDB" id="A0AAU9PR65"/>
<sequence length="98" mass="10611">MFLWVFHGPFGREDRYQLEAVAAEVVVDPGGLVFVSLPIDLSSTSYFAIASTSCSATRALSPRYPTSFIVIIPFPGVAVGEPGLHHNSHIKVADLKHT</sequence>
<dbReference type="Proteomes" id="UP001157418">
    <property type="component" value="Unassembled WGS sequence"/>
</dbReference>
<protein>
    <submittedName>
        <fullName evidence="1">Uncharacterized protein</fullName>
    </submittedName>
</protein>
<proteinExistence type="predicted"/>
<evidence type="ECO:0000313" key="1">
    <source>
        <dbReference type="EMBL" id="CAH1452368.1"/>
    </source>
</evidence>
<evidence type="ECO:0000313" key="2">
    <source>
        <dbReference type="Proteomes" id="UP001157418"/>
    </source>
</evidence>
<organism evidence="1 2">
    <name type="scientific">Lactuca virosa</name>
    <dbReference type="NCBI Taxonomy" id="75947"/>
    <lineage>
        <taxon>Eukaryota</taxon>
        <taxon>Viridiplantae</taxon>
        <taxon>Streptophyta</taxon>
        <taxon>Embryophyta</taxon>
        <taxon>Tracheophyta</taxon>
        <taxon>Spermatophyta</taxon>
        <taxon>Magnoliopsida</taxon>
        <taxon>eudicotyledons</taxon>
        <taxon>Gunneridae</taxon>
        <taxon>Pentapetalae</taxon>
        <taxon>asterids</taxon>
        <taxon>campanulids</taxon>
        <taxon>Asterales</taxon>
        <taxon>Asteraceae</taxon>
        <taxon>Cichorioideae</taxon>
        <taxon>Cichorieae</taxon>
        <taxon>Lactucinae</taxon>
        <taxon>Lactuca</taxon>
    </lineage>
</organism>
<comment type="caution">
    <text evidence="1">The sequence shown here is derived from an EMBL/GenBank/DDBJ whole genome shotgun (WGS) entry which is preliminary data.</text>
</comment>
<name>A0AAU9PR65_9ASTR</name>
<dbReference type="EMBL" id="CAKMRJ010005745">
    <property type="protein sequence ID" value="CAH1452368.1"/>
    <property type="molecule type" value="Genomic_DNA"/>
</dbReference>
<gene>
    <name evidence="1" type="ORF">LVIROSA_LOCUS37669</name>
</gene>
<keyword evidence="2" id="KW-1185">Reference proteome</keyword>